<gene>
    <name evidence="2" type="ORF">FLL45_18030</name>
</gene>
<dbReference type="Proteomes" id="UP000317839">
    <property type="component" value="Unassembled WGS sequence"/>
</dbReference>
<evidence type="ECO:0000313" key="2">
    <source>
        <dbReference type="EMBL" id="TQV72120.1"/>
    </source>
</evidence>
<feature type="domain" description="Saccharopine dehydrogenase NADP binding" evidence="1">
    <location>
        <begin position="3"/>
        <end position="135"/>
    </location>
</feature>
<dbReference type="InterPro" id="IPR036291">
    <property type="entry name" value="NAD(P)-bd_dom_sf"/>
</dbReference>
<name>A0A545T4H2_9GAMM</name>
<dbReference type="PANTHER" id="PTHR43796:SF2">
    <property type="entry name" value="CARBOXYNORSPERMIDINE SYNTHASE"/>
    <property type="match status" value="1"/>
</dbReference>
<keyword evidence="3" id="KW-1185">Reference proteome</keyword>
<proteinExistence type="predicted"/>
<dbReference type="SUPFAM" id="SSF51735">
    <property type="entry name" value="NAD(P)-binding Rossmann-fold domains"/>
    <property type="match status" value="1"/>
</dbReference>
<organism evidence="2 3">
    <name type="scientific">Aliikangiella marina</name>
    <dbReference type="NCBI Taxonomy" id="1712262"/>
    <lineage>
        <taxon>Bacteria</taxon>
        <taxon>Pseudomonadati</taxon>
        <taxon>Pseudomonadota</taxon>
        <taxon>Gammaproteobacteria</taxon>
        <taxon>Oceanospirillales</taxon>
        <taxon>Pleioneaceae</taxon>
        <taxon>Aliikangiella</taxon>
    </lineage>
</organism>
<dbReference type="PANTHER" id="PTHR43796">
    <property type="entry name" value="CARBOXYNORSPERMIDINE SYNTHASE"/>
    <property type="match status" value="1"/>
</dbReference>
<dbReference type="Pfam" id="PF03435">
    <property type="entry name" value="Sacchrp_dh_NADP"/>
    <property type="match status" value="1"/>
</dbReference>
<sequence>MRILVIGGYGTFGKRLVESLVNFYQYEIIVAGRSGEKLAKTKHYFSVSANTEIETAQLDVTSDDIKAKLSLIKPNLVINAAGPYQLQKGKCAYGVAKACIEYGCHYIDLADDSEFVTQFSEKLNQQARDAGVILVTGTSTIPALTDAVIRHYLTEFKTLQSVEYGISPGNHTERGKGTVGSILSYTGRPFETLSEGQWKSVFGWQDIKRYDFGSPIGKRWMSNCEIPDLKLLPAIYPQVETVRFQAGLELGILHIGLWVLSWLRRINLIKNLSRYAHQLLQMSYWFYRWGSDVGGMYLNLKGLDKNGKEKAIYWQLVAEKGTGPNVPTIAAELLVEKIQTGQLSAGARPCINLFSLEEFFQVARRWEIYQKEVNYES</sequence>
<comment type="caution">
    <text evidence="2">The sequence shown here is derived from an EMBL/GenBank/DDBJ whole genome shotgun (WGS) entry which is preliminary data.</text>
</comment>
<dbReference type="AlphaFoldDB" id="A0A545T4H2"/>
<accession>A0A545T4H2</accession>
<protein>
    <submittedName>
        <fullName evidence="2">Saccharopine dehydrogenase</fullName>
    </submittedName>
</protein>
<dbReference type="OrthoDB" id="528778at2"/>
<dbReference type="Gene3D" id="3.40.50.720">
    <property type="entry name" value="NAD(P)-binding Rossmann-like Domain"/>
    <property type="match status" value="1"/>
</dbReference>
<dbReference type="EMBL" id="VIKR01000005">
    <property type="protein sequence ID" value="TQV72120.1"/>
    <property type="molecule type" value="Genomic_DNA"/>
</dbReference>
<evidence type="ECO:0000259" key="1">
    <source>
        <dbReference type="Pfam" id="PF03435"/>
    </source>
</evidence>
<dbReference type="RefSeq" id="WP_142943448.1">
    <property type="nucleotide sequence ID" value="NZ_VIKR01000005.1"/>
</dbReference>
<reference evidence="2 3" key="1">
    <citation type="submission" date="2019-06" db="EMBL/GenBank/DDBJ databases">
        <title>Draft genome of Aliikangiella marina GYP-15.</title>
        <authorList>
            <person name="Wang G."/>
        </authorList>
    </citation>
    <scope>NUCLEOTIDE SEQUENCE [LARGE SCALE GENOMIC DNA]</scope>
    <source>
        <strain evidence="2 3">GYP-15</strain>
    </source>
</reference>
<evidence type="ECO:0000313" key="3">
    <source>
        <dbReference type="Proteomes" id="UP000317839"/>
    </source>
</evidence>
<dbReference type="InterPro" id="IPR005097">
    <property type="entry name" value="Sacchrp_dh_NADP-bd"/>
</dbReference>